<accession>A0A1H7LUD6</accession>
<sequence length="64" mass="7275">MQRLRSDLAERIVLSGCVPVVRHRRDRERASIRLRTGAMAGWNPCQSELTALCRKAVAEGRLWA</sequence>
<dbReference type="EMBL" id="FOAJ01000004">
    <property type="protein sequence ID" value="SEL02574.1"/>
    <property type="molecule type" value="Genomic_DNA"/>
</dbReference>
<dbReference type="AlphaFoldDB" id="A0A1H7LUD6"/>
<gene>
    <name evidence="1" type="ORF">SAMN05192542_104502</name>
</gene>
<evidence type="ECO:0000313" key="1">
    <source>
        <dbReference type="EMBL" id="SEL02574.1"/>
    </source>
</evidence>
<reference evidence="2" key="1">
    <citation type="submission" date="2016-10" db="EMBL/GenBank/DDBJ databases">
        <authorList>
            <person name="Varghese N."/>
            <person name="Submissions S."/>
        </authorList>
    </citation>
    <scope>NUCLEOTIDE SEQUENCE [LARGE SCALE GENOMIC DNA]</scope>
    <source>
        <strain evidence="2">LMG 26416</strain>
    </source>
</reference>
<protein>
    <submittedName>
        <fullName evidence="1">Uncharacterized protein</fullName>
    </submittedName>
</protein>
<evidence type="ECO:0000313" key="2">
    <source>
        <dbReference type="Proteomes" id="UP000199120"/>
    </source>
</evidence>
<name>A0A1H7LUD6_9BURK</name>
<dbReference type="Proteomes" id="UP000199120">
    <property type="component" value="Unassembled WGS sequence"/>
</dbReference>
<dbReference type="STRING" id="416943.SAMN05445871_3674"/>
<organism evidence="1 2">
    <name type="scientific">Paraburkholderia caballeronis</name>
    <dbReference type="NCBI Taxonomy" id="416943"/>
    <lineage>
        <taxon>Bacteria</taxon>
        <taxon>Pseudomonadati</taxon>
        <taxon>Pseudomonadota</taxon>
        <taxon>Betaproteobacteria</taxon>
        <taxon>Burkholderiales</taxon>
        <taxon>Burkholderiaceae</taxon>
        <taxon>Paraburkholderia</taxon>
    </lineage>
</organism>
<keyword evidence="2" id="KW-1185">Reference proteome</keyword>
<proteinExistence type="predicted"/>